<organism evidence="2 3">
    <name type="scientific">Siculibacillus lacustris</name>
    <dbReference type="NCBI Taxonomy" id="1549641"/>
    <lineage>
        <taxon>Bacteria</taxon>
        <taxon>Pseudomonadati</taxon>
        <taxon>Pseudomonadota</taxon>
        <taxon>Alphaproteobacteria</taxon>
        <taxon>Hyphomicrobiales</taxon>
        <taxon>Ancalomicrobiaceae</taxon>
        <taxon>Siculibacillus</taxon>
    </lineage>
</organism>
<dbReference type="Gene3D" id="3.40.50.12500">
    <property type="match status" value="1"/>
</dbReference>
<accession>A0A4Q9VSP8</accession>
<dbReference type="AlphaFoldDB" id="A0A4Q9VSP8"/>
<evidence type="ECO:0000313" key="2">
    <source>
        <dbReference type="EMBL" id="TBW39014.1"/>
    </source>
</evidence>
<protein>
    <recommendedName>
        <fullName evidence="4">Asp/Glu racemase</fullName>
    </recommendedName>
</protein>
<sequence length="228" mass="23867">MTETQHPIAVISVTLNAVAPMMLAFREAPTDIAWRIRHTLDEGLQATVTARGGVDHHGLCRMIGLIERAVDDGAQAVLLTCTVFSPHLATLQRLFPVPIVAADLAMLEAAAKLRRRTAILCTFPASLATSEAMFRAAAAALGLTADVEVALVDGALAALSAGDRARHDDLVAAAARRLAADFQVIVLAQMSMAAVAERLSDVPVPVLTSPACAVAALRAAITHRPTDA</sequence>
<dbReference type="OrthoDB" id="978447at2"/>
<dbReference type="GO" id="GO:0047661">
    <property type="term" value="F:amino-acid racemase activity"/>
    <property type="evidence" value="ECO:0007669"/>
    <property type="project" value="InterPro"/>
</dbReference>
<name>A0A4Q9VSP8_9HYPH</name>
<dbReference type="Pfam" id="PF01177">
    <property type="entry name" value="Asp_Glu_race"/>
    <property type="match status" value="1"/>
</dbReference>
<dbReference type="InterPro" id="IPR015942">
    <property type="entry name" value="Asp/Glu/hydantoin_racemase"/>
</dbReference>
<gene>
    <name evidence="2" type="ORF">EYW49_07740</name>
</gene>
<evidence type="ECO:0000256" key="1">
    <source>
        <dbReference type="ARBA" id="ARBA00038414"/>
    </source>
</evidence>
<keyword evidence="3" id="KW-1185">Reference proteome</keyword>
<proteinExistence type="inferred from homology"/>
<dbReference type="RefSeq" id="WP_131307899.1">
    <property type="nucleotide sequence ID" value="NZ_SJFN01000009.1"/>
</dbReference>
<comment type="similarity">
    <text evidence="1">Belongs to the HyuE racemase family.</text>
</comment>
<dbReference type="InterPro" id="IPR053714">
    <property type="entry name" value="Iso_Racemase_Enz_sf"/>
</dbReference>
<evidence type="ECO:0000313" key="3">
    <source>
        <dbReference type="Proteomes" id="UP000292781"/>
    </source>
</evidence>
<dbReference type="Proteomes" id="UP000292781">
    <property type="component" value="Unassembled WGS sequence"/>
</dbReference>
<dbReference type="EMBL" id="SJFN01000009">
    <property type="protein sequence ID" value="TBW39014.1"/>
    <property type="molecule type" value="Genomic_DNA"/>
</dbReference>
<evidence type="ECO:0008006" key="4">
    <source>
        <dbReference type="Google" id="ProtNLM"/>
    </source>
</evidence>
<reference evidence="2 3" key="1">
    <citation type="submission" date="2019-02" db="EMBL/GenBank/DDBJ databases">
        <title>Siculibacillus lacustris gen. nov., sp. nov., a new rosette-forming bacterium isolated from a freshwater crater lake (Lake St. Ana, Romania).</title>
        <authorList>
            <person name="Felfoldi T."/>
            <person name="Marton Z."/>
            <person name="Szabo A."/>
            <person name="Mentes A."/>
            <person name="Boka K."/>
            <person name="Marialigeti K."/>
            <person name="Mathe I."/>
            <person name="Koncz M."/>
            <person name="Schumann P."/>
            <person name="Toth E."/>
        </authorList>
    </citation>
    <scope>NUCLEOTIDE SEQUENCE [LARGE SCALE GENOMIC DNA]</scope>
    <source>
        <strain evidence="2 3">SA-279</strain>
    </source>
</reference>
<comment type="caution">
    <text evidence="2">The sequence shown here is derived from an EMBL/GenBank/DDBJ whole genome shotgun (WGS) entry which is preliminary data.</text>
</comment>